<sequence>PTTIKFQTFCISLFLSWYFLGGQAAMDSDDEIFLTQNTFSQEPFSPELNLEELVGDFREVSERDSVEVEKKENPGRNIVVVFNTSWAVRCWEEWAVERNVKVKKNSSKEKYYEVNPDIKKVANEQLDYRLGKFVLEIRKKKEPGSV</sequence>
<dbReference type="InterPro" id="IPR057926">
    <property type="entry name" value="QRICH1_dom"/>
</dbReference>
<dbReference type="Proteomes" id="UP001159405">
    <property type="component" value="Unassembled WGS sequence"/>
</dbReference>
<gene>
    <name evidence="3" type="ORF">PLOB_00031932</name>
</gene>
<feature type="chain" id="PRO_5045629651" description="QRICH1-like domain-containing protein" evidence="1">
    <location>
        <begin position="25"/>
        <end position="146"/>
    </location>
</feature>
<feature type="signal peptide" evidence="1">
    <location>
        <begin position="1"/>
        <end position="24"/>
    </location>
</feature>
<keyword evidence="4" id="KW-1185">Reference proteome</keyword>
<dbReference type="Pfam" id="PF25561">
    <property type="entry name" value="QRICH1"/>
    <property type="match status" value="1"/>
</dbReference>
<keyword evidence="1" id="KW-0732">Signal</keyword>
<organism evidence="3 4">
    <name type="scientific">Porites lobata</name>
    <dbReference type="NCBI Taxonomy" id="104759"/>
    <lineage>
        <taxon>Eukaryota</taxon>
        <taxon>Metazoa</taxon>
        <taxon>Cnidaria</taxon>
        <taxon>Anthozoa</taxon>
        <taxon>Hexacorallia</taxon>
        <taxon>Scleractinia</taxon>
        <taxon>Fungiina</taxon>
        <taxon>Poritidae</taxon>
        <taxon>Porites</taxon>
    </lineage>
</organism>
<protein>
    <recommendedName>
        <fullName evidence="2">QRICH1-like domain-containing protein</fullName>
    </recommendedName>
</protein>
<evidence type="ECO:0000259" key="2">
    <source>
        <dbReference type="Pfam" id="PF25561"/>
    </source>
</evidence>
<evidence type="ECO:0000313" key="3">
    <source>
        <dbReference type="EMBL" id="CAH3125617.1"/>
    </source>
</evidence>
<proteinExistence type="predicted"/>
<accession>A0ABN8NYD7</accession>
<dbReference type="EMBL" id="CALNXK010000041">
    <property type="protein sequence ID" value="CAH3125617.1"/>
    <property type="molecule type" value="Genomic_DNA"/>
</dbReference>
<name>A0ABN8NYD7_9CNID</name>
<feature type="domain" description="QRICH1-like" evidence="2">
    <location>
        <begin position="83"/>
        <end position="142"/>
    </location>
</feature>
<evidence type="ECO:0000313" key="4">
    <source>
        <dbReference type="Proteomes" id="UP001159405"/>
    </source>
</evidence>
<evidence type="ECO:0000256" key="1">
    <source>
        <dbReference type="SAM" id="SignalP"/>
    </source>
</evidence>
<comment type="caution">
    <text evidence="3">The sequence shown here is derived from an EMBL/GenBank/DDBJ whole genome shotgun (WGS) entry which is preliminary data.</text>
</comment>
<reference evidence="3 4" key="1">
    <citation type="submission" date="2022-05" db="EMBL/GenBank/DDBJ databases">
        <authorList>
            <consortium name="Genoscope - CEA"/>
            <person name="William W."/>
        </authorList>
    </citation>
    <scope>NUCLEOTIDE SEQUENCE [LARGE SCALE GENOMIC DNA]</scope>
</reference>
<feature type="non-terminal residue" evidence="3">
    <location>
        <position position="1"/>
    </location>
</feature>